<evidence type="ECO:0000256" key="1">
    <source>
        <dbReference type="SAM" id="SignalP"/>
    </source>
</evidence>
<evidence type="ECO:0000313" key="2">
    <source>
        <dbReference type="EMBL" id="SCC79731.1"/>
    </source>
</evidence>
<name>A0A1C4H4L1_9BIFI</name>
<gene>
    <name evidence="2" type="ORF">GA0061077_0799</name>
</gene>
<feature type="signal peptide" evidence="1">
    <location>
        <begin position="1"/>
        <end position="32"/>
    </location>
</feature>
<dbReference type="STRING" id="1505727.GA0061077_0799"/>
<keyword evidence="3" id="KW-1185">Reference proteome</keyword>
<sequence>MQTGQIFSLLRNPLGRCVLASATAIVTMLSLAACNPPRLESQAEQAGPCKSAYSNAMRSTSRTTADNPFVARYISAGDAAQAWKDAAASCPAQFGIYTMKSVQMQWIQKNLAPLIGVSNTVHPSAQIANLNEVVALSLDNKTIGGVALAEDRAGFETEVLAAKGVNGATLRLSDDHKAVAARLISIEPHEDMSNARVEDPRQKVYDTSDLLAHPDVITDPSTDLQAPTIAVVEMGCARESLTALASALTDSRDDDGTKHRGNVTGGATNTSLAVLSDLISSRAYLALSEGYPATDAALLG</sequence>
<evidence type="ECO:0008006" key="4">
    <source>
        <dbReference type="Google" id="ProtNLM"/>
    </source>
</evidence>
<proteinExistence type="predicted"/>
<accession>A0A1C4H4L1</accession>
<keyword evidence="1" id="KW-0732">Signal</keyword>
<dbReference type="Proteomes" id="UP000242610">
    <property type="component" value="Unassembled WGS sequence"/>
</dbReference>
<dbReference type="AlphaFoldDB" id="A0A1C4H4L1"/>
<reference evidence="3" key="1">
    <citation type="submission" date="2016-08" db="EMBL/GenBank/DDBJ databases">
        <authorList>
            <person name="Varghese N."/>
            <person name="Submissions Spin"/>
        </authorList>
    </citation>
    <scope>NUCLEOTIDE SEQUENCE [LARGE SCALE GENOMIC DNA]</scope>
    <source>
        <strain evidence="3">R-52791</strain>
    </source>
</reference>
<dbReference type="EMBL" id="FMBL01000002">
    <property type="protein sequence ID" value="SCC79731.1"/>
    <property type="molecule type" value="Genomic_DNA"/>
</dbReference>
<feature type="chain" id="PRO_5008692894" description="Lipoprotein" evidence="1">
    <location>
        <begin position="33"/>
        <end position="300"/>
    </location>
</feature>
<organism evidence="2 3">
    <name type="scientific">Bifidobacterium commune</name>
    <dbReference type="NCBI Taxonomy" id="1505727"/>
    <lineage>
        <taxon>Bacteria</taxon>
        <taxon>Bacillati</taxon>
        <taxon>Actinomycetota</taxon>
        <taxon>Actinomycetes</taxon>
        <taxon>Bifidobacteriales</taxon>
        <taxon>Bifidobacteriaceae</taxon>
        <taxon>Bifidobacterium</taxon>
    </lineage>
</organism>
<protein>
    <recommendedName>
        <fullName evidence="4">Lipoprotein</fullName>
    </recommendedName>
</protein>
<evidence type="ECO:0000313" key="3">
    <source>
        <dbReference type="Proteomes" id="UP000242610"/>
    </source>
</evidence>